<feature type="transmembrane region" description="Helical" evidence="8">
    <location>
        <begin position="62"/>
        <end position="81"/>
    </location>
</feature>
<dbReference type="GO" id="GO:0071972">
    <property type="term" value="F:peptidoglycan L,D-transpeptidase activity"/>
    <property type="evidence" value="ECO:0007669"/>
    <property type="project" value="TreeGrafter"/>
</dbReference>
<protein>
    <submittedName>
        <fullName evidence="10">ErfK/YbiS/YcfS/YnhG family protein</fullName>
    </submittedName>
</protein>
<evidence type="ECO:0000259" key="9">
    <source>
        <dbReference type="PROSITE" id="PS52029"/>
    </source>
</evidence>
<sequence length="534" mass="57742">MAMEGQEEPRISDVDQAETVTMPPATGEGPDPVDLFADEEAERAFGSGAAHKAPSSGHRGRTILALLLLAVLILVGCWFGVRAFFRDRVAPGVTLGGQVMMGRTRDQVRQIVDRQVRDSQVELKGEGTSARAGLKDLGVSVDSDATVTKIMNAKGSAGLSRLNPFHGEAVPLVAERDQLAMDRYLTERFIPRQDRSVPSTIVFDQGAHAFRPQEGRGGKAPELGRVQDAVSSLIDKPGRRLAVGVVYKDVTMPISLDTANQVASQANQRLAKDLVIKGADDDLMTVPAATVATWVKPVTDLDKGTMELGFDRQAIKQYLDQELARQLNRDMVTAVNVKNTKGDVVAETTKGVDGVRVTDVSATADLVVKALEEGDTNPVQASAEITPHKEQTRVARYDVPDGDIWIQVNLSDQTATAYHGTTQVKTFPICSGKPDNGKWSDTGTFFINVRYAVQTMRGQGYVTPNVKWVSYYNGSEGFHTASWNSAGIAKGDPAQYGSHGCINMYEQDAKWIFDNAPIGTMVKVEGQVPSGPAR</sequence>
<dbReference type="GO" id="GO:0005576">
    <property type="term" value="C:extracellular region"/>
    <property type="evidence" value="ECO:0007669"/>
    <property type="project" value="TreeGrafter"/>
</dbReference>
<keyword evidence="3 6" id="KW-0133">Cell shape</keyword>
<dbReference type="SUPFAM" id="SSF141523">
    <property type="entry name" value="L,D-transpeptidase catalytic domain-like"/>
    <property type="match status" value="1"/>
</dbReference>
<dbReference type="PATRIC" id="fig|1684.5.peg.383"/>
<keyword evidence="4 6" id="KW-0573">Peptidoglycan synthesis</keyword>
<dbReference type="GO" id="GO:0008360">
    <property type="term" value="P:regulation of cell shape"/>
    <property type="evidence" value="ECO:0007669"/>
    <property type="project" value="UniProtKB-UniRule"/>
</dbReference>
<dbReference type="Proteomes" id="UP000033567">
    <property type="component" value="Unassembled WGS sequence"/>
</dbReference>
<feature type="region of interest" description="Disordered" evidence="7">
    <location>
        <begin position="1"/>
        <end position="33"/>
    </location>
</feature>
<evidence type="ECO:0000256" key="7">
    <source>
        <dbReference type="SAM" id="MobiDB-lite"/>
    </source>
</evidence>
<dbReference type="InterPro" id="IPR038063">
    <property type="entry name" value="Transpep_catalytic_dom"/>
</dbReference>
<evidence type="ECO:0000256" key="2">
    <source>
        <dbReference type="ARBA" id="ARBA00022679"/>
    </source>
</evidence>
<dbReference type="GO" id="GO:0018104">
    <property type="term" value="P:peptidoglycan-protein cross-linking"/>
    <property type="evidence" value="ECO:0007669"/>
    <property type="project" value="TreeGrafter"/>
</dbReference>
<feature type="active site" description="Proton donor/acceptor" evidence="6">
    <location>
        <position position="479"/>
    </location>
</feature>
<evidence type="ECO:0000313" key="11">
    <source>
        <dbReference type="Proteomes" id="UP000033567"/>
    </source>
</evidence>
<dbReference type="InterPro" id="IPR005490">
    <property type="entry name" value="LD_TPept_cat_dom"/>
</dbReference>
<comment type="pathway">
    <text evidence="1 6">Cell wall biogenesis; peptidoglycan biosynthesis.</text>
</comment>
<dbReference type="PANTHER" id="PTHR30582:SF2">
    <property type="entry name" value="L,D-TRANSPEPTIDASE YCIB-RELATED"/>
    <property type="match status" value="1"/>
</dbReference>
<gene>
    <name evidence="10" type="ORF">JF70_03650</name>
</gene>
<evidence type="ECO:0000256" key="4">
    <source>
        <dbReference type="ARBA" id="ARBA00022984"/>
    </source>
</evidence>
<dbReference type="EMBL" id="JWMF01000003">
    <property type="protein sequence ID" value="KJY52274.1"/>
    <property type="molecule type" value="Genomic_DNA"/>
</dbReference>
<dbReference type="InterPro" id="IPR050979">
    <property type="entry name" value="LD-transpeptidase"/>
</dbReference>
<evidence type="ECO:0000256" key="1">
    <source>
        <dbReference type="ARBA" id="ARBA00004752"/>
    </source>
</evidence>
<dbReference type="AlphaFoldDB" id="A0A0F4L224"/>
<accession>A0A0F4L224</accession>
<evidence type="ECO:0000256" key="6">
    <source>
        <dbReference type="PROSITE-ProRule" id="PRU01373"/>
    </source>
</evidence>
<keyword evidence="8" id="KW-1133">Transmembrane helix</keyword>
<proteinExistence type="predicted"/>
<dbReference type="CDD" id="cd16913">
    <property type="entry name" value="YkuD_like"/>
    <property type="match status" value="1"/>
</dbReference>
<evidence type="ECO:0000256" key="5">
    <source>
        <dbReference type="ARBA" id="ARBA00023316"/>
    </source>
</evidence>
<feature type="domain" description="L,D-TPase catalytic" evidence="9">
    <location>
        <begin position="404"/>
        <end position="525"/>
    </location>
</feature>
<keyword evidence="5 6" id="KW-0961">Cell wall biogenesis/degradation</keyword>
<keyword evidence="11" id="KW-1185">Reference proteome</keyword>
<dbReference type="Pfam" id="PF03734">
    <property type="entry name" value="YkuD"/>
    <property type="match status" value="1"/>
</dbReference>
<dbReference type="PROSITE" id="PS52029">
    <property type="entry name" value="LD_TPASE"/>
    <property type="match status" value="1"/>
</dbReference>
<organism evidence="10 11">
    <name type="scientific">Bifidobacterium mellis</name>
    <dbReference type="NCBI Taxonomy" id="1293823"/>
    <lineage>
        <taxon>Bacteria</taxon>
        <taxon>Bacillati</taxon>
        <taxon>Actinomycetota</taxon>
        <taxon>Actinomycetes</taxon>
        <taxon>Bifidobacteriales</taxon>
        <taxon>Bifidobacteriaceae</taxon>
        <taxon>Bifidobacterium</taxon>
    </lineage>
</organism>
<comment type="caution">
    <text evidence="10">The sequence shown here is derived from an EMBL/GenBank/DDBJ whole genome shotgun (WGS) entry which is preliminary data.</text>
</comment>
<reference evidence="10 11" key="1">
    <citation type="submission" date="2014-12" db="EMBL/GenBank/DDBJ databases">
        <title>Comparative genomics of the lactic acid bacteria isolated from the honey bee gut.</title>
        <authorList>
            <person name="Ellegaard K.M."/>
            <person name="Tamarit D."/>
            <person name="Javelind E."/>
            <person name="Olofsson T."/>
            <person name="Andersson S.G."/>
            <person name="Vasquez A."/>
        </authorList>
    </citation>
    <scope>NUCLEOTIDE SEQUENCE [LARGE SCALE GENOMIC DNA]</scope>
    <source>
        <strain evidence="10 11">Bin7</strain>
    </source>
</reference>
<dbReference type="UniPathway" id="UPA00219"/>
<dbReference type="PANTHER" id="PTHR30582">
    <property type="entry name" value="L,D-TRANSPEPTIDASE"/>
    <property type="match status" value="1"/>
</dbReference>
<dbReference type="Gene3D" id="2.40.440.10">
    <property type="entry name" value="L,D-transpeptidase catalytic domain-like"/>
    <property type="match status" value="1"/>
</dbReference>
<keyword evidence="8" id="KW-0472">Membrane</keyword>
<dbReference type="GO" id="GO:0016740">
    <property type="term" value="F:transferase activity"/>
    <property type="evidence" value="ECO:0007669"/>
    <property type="project" value="UniProtKB-KW"/>
</dbReference>
<name>A0A0F4L224_9BIFI</name>
<feature type="active site" description="Nucleophile" evidence="6">
    <location>
        <position position="501"/>
    </location>
</feature>
<evidence type="ECO:0000313" key="10">
    <source>
        <dbReference type="EMBL" id="KJY52274.1"/>
    </source>
</evidence>
<evidence type="ECO:0000256" key="3">
    <source>
        <dbReference type="ARBA" id="ARBA00022960"/>
    </source>
</evidence>
<keyword evidence="2" id="KW-0808">Transferase</keyword>
<evidence type="ECO:0000256" key="8">
    <source>
        <dbReference type="SAM" id="Phobius"/>
    </source>
</evidence>
<dbReference type="GO" id="GO:0071555">
    <property type="term" value="P:cell wall organization"/>
    <property type="evidence" value="ECO:0007669"/>
    <property type="project" value="UniProtKB-UniRule"/>
</dbReference>
<keyword evidence="8" id="KW-0812">Transmembrane</keyword>